<feature type="domain" description="Cytochrome c" evidence="6">
    <location>
        <begin position="22"/>
        <end position="104"/>
    </location>
</feature>
<feature type="chain" id="PRO_5047504334" evidence="5">
    <location>
        <begin position="27"/>
        <end position="112"/>
    </location>
</feature>
<keyword evidence="3 4" id="KW-0408">Iron</keyword>
<comment type="caution">
    <text evidence="7">The sequence shown here is derived from an EMBL/GenBank/DDBJ whole genome shotgun (WGS) entry which is preliminary data.</text>
</comment>
<evidence type="ECO:0000256" key="3">
    <source>
        <dbReference type="ARBA" id="ARBA00023004"/>
    </source>
</evidence>
<dbReference type="RefSeq" id="WP_161718050.1">
    <property type="nucleotide sequence ID" value="NZ_JAAAPO010000003.1"/>
</dbReference>
<keyword evidence="8" id="KW-1185">Reference proteome</keyword>
<keyword evidence="1 4" id="KW-0349">Heme</keyword>
<sequence length="112" mass="11620">MRKSACVALGLGGAVIAALAAGSAMAGQELGQPLPQRAPEKVYASVCGYCHGTNVGPIILGRKLAPALIKTMVRSGMNGMPSFRPSEISDAELNDLAVWIEKSKANPKEKGK</sequence>
<feature type="signal peptide" evidence="5">
    <location>
        <begin position="1"/>
        <end position="26"/>
    </location>
</feature>
<gene>
    <name evidence="7" type="ORF">GTZ99_09085</name>
</gene>
<keyword evidence="2 4" id="KW-0479">Metal-binding</keyword>
<evidence type="ECO:0000313" key="7">
    <source>
        <dbReference type="EMBL" id="NBC36710.1"/>
    </source>
</evidence>
<name>A0ABW9XDV5_9SPHN</name>
<organism evidence="7 8">
    <name type="scientific">Novosphingobium ovatum</name>
    <dbReference type="NCBI Taxonomy" id="1908523"/>
    <lineage>
        <taxon>Bacteria</taxon>
        <taxon>Pseudomonadati</taxon>
        <taxon>Pseudomonadota</taxon>
        <taxon>Alphaproteobacteria</taxon>
        <taxon>Sphingomonadales</taxon>
        <taxon>Sphingomonadaceae</taxon>
        <taxon>Novosphingobium</taxon>
    </lineage>
</organism>
<evidence type="ECO:0000259" key="6">
    <source>
        <dbReference type="PROSITE" id="PS51007"/>
    </source>
</evidence>
<evidence type="ECO:0000256" key="5">
    <source>
        <dbReference type="SAM" id="SignalP"/>
    </source>
</evidence>
<dbReference type="SUPFAM" id="SSF46626">
    <property type="entry name" value="Cytochrome c"/>
    <property type="match status" value="1"/>
</dbReference>
<dbReference type="EMBL" id="JAAAPO010000003">
    <property type="protein sequence ID" value="NBC36710.1"/>
    <property type="molecule type" value="Genomic_DNA"/>
</dbReference>
<accession>A0ABW9XDV5</accession>
<evidence type="ECO:0000256" key="4">
    <source>
        <dbReference type="PROSITE-ProRule" id="PRU00433"/>
    </source>
</evidence>
<dbReference type="Pfam" id="PF13442">
    <property type="entry name" value="Cytochrome_CBB3"/>
    <property type="match status" value="1"/>
</dbReference>
<reference evidence="8" key="1">
    <citation type="submission" date="2020-01" db="EMBL/GenBank/DDBJ databases">
        <title>Sphingomonas sp. strain CSW-10.</title>
        <authorList>
            <person name="Chen W.-M."/>
        </authorList>
    </citation>
    <scope>NUCLEOTIDE SEQUENCE [LARGE SCALE GENOMIC DNA]</scope>
    <source>
        <strain evidence="8">FSY-8</strain>
    </source>
</reference>
<dbReference type="InterPro" id="IPR036909">
    <property type="entry name" value="Cyt_c-like_dom_sf"/>
</dbReference>
<dbReference type="Proteomes" id="UP000753724">
    <property type="component" value="Unassembled WGS sequence"/>
</dbReference>
<evidence type="ECO:0000313" key="8">
    <source>
        <dbReference type="Proteomes" id="UP000753724"/>
    </source>
</evidence>
<keyword evidence="5" id="KW-0732">Signal</keyword>
<evidence type="ECO:0000256" key="1">
    <source>
        <dbReference type="ARBA" id="ARBA00022617"/>
    </source>
</evidence>
<protein>
    <submittedName>
        <fullName evidence="7">Cytochrome c</fullName>
    </submittedName>
</protein>
<evidence type="ECO:0000256" key="2">
    <source>
        <dbReference type="ARBA" id="ARBA00022723"/>
    </source>
</evidence>
<dbReference type="InterPro" id="IPR009056">
    <property type="entry name" value="Cyt_c-like_dom"/>
</dbReference>
<dbReference type="PROSITE" id="PS51007">
    <property type="entry name" value="CYTC"/>
    <property type="match status" value="1"/>
</dbReference>
<dbReference type="Gene3D" id="1.10.760.10">
    <property type="entry name" value="Cytochrome c-like domain"/>
    <property type="match status" value="1"/>
</dbReference>
<proteinExistence type="predicted"/>